<feature type="signal peptide" evidence="1">
    <location>
        <begin position="1"/>
        <end position="25"/>
    </location>
</feature>
<keyword evidence="3" id="KW-1185">Reference proteome</keyword>
<organism evidence="2 3">
    <name type="scientific">Palleronia abyssalis</name>
    <dbReference type="NCBI Taxonomy" id="1501240"/>
    <lineage>
        <taxon>Bacteria</taxon>
        <taxon>Pseudomonadati</taxon>
        <taxon>Pseudomonadota</taxon>
        <taxon>Alphaproteobacteria</taxon>
        <taxon>Rhodobacterales</taxon>
        <taxon>Roseobacteraceae</taxon>
        <taxon>Palleronia</taxon>
    </lineage>
</organism>
<sequence length="129" mass="13825">MRRLSISVSAVLGFAFLPLATPAVAEIPTDLRVALQGAMLSHVDSVSVDGAYTYLDTTTDTLRTVYPANVHPMVVTVAGAYFVCSEMVTETGEQITADFLVREVAGEWTVVQAVLNDRASLEAAMSKDK</sequence>
<dbReference type="AlphaFoldDB" id="A0A2R8BZ61"/>
<dbReference type="Proteomes" id="UP000244912">
    <property type="component" value="Unassembled WGS sequence"/>
</dbReference>
<reference evidence="2 3" key="1">
    <citation type="submission" date="2018-03" db="EMBL/GenBank/DDBJ databases">
        <authorList>
            <person name="Keele B.F."/>
        </authorList>
    </citation>
    <scope>NUCLEOTIDE SEQUENCE [LARGE SCALE GENOMIC DNA]</scope>
    <source>
        <strain evidence="2 3">CECT 8504</strain>
    </source>
</reference>
<dbReference type="EMBL" id="ONZF01000009">
    <property type="protein sequence ID" value="SPJ25461.1"/>
    <property type="molecule type" value="Genomic_DNA"/>
</dbReference>
<accession>A0A2R8BZ61</accession>
<name>A0A2R8BZ61_9RHOB</name>
<gene>
    <name evidence="2" type="ORF">PAA8504_03312</name>
</gene>
<keyword evidence="1" id="KW-0732">Signal</keyword>
<proteinExistence type="predicted"/>
<dbReference type="RefSeq" id="WP_108895266.1">
    <property type="nucleotide sequence ID" value="NZ_ONZF01000009.1"/>
</dbReference>
<feature type="chain" id="PRO_5015323869" evidence="1">
    <location>
        <begin position="26"/>
        <end position="129"/>
    </location>
</feature>
<evidence type="ECO:0000313" key="2">
    <source>
        <dbReference type="EMBL" id="SPJ25461.1"/>
    </source>
</evidence>
<dbReference type="OrthoDB" id="9955927at2"/>
<evidence type="ECO:0000256" key="1">
    <source>
        <dbReference type="SAM" id="SignalP"/>
    </source>
</evidence>
<protein>
    <submittedName>
        <fullName evidence="2">Uncharacterized protein</fullName>
    </submittedName>
</protein>
<evidence type="ECO:0000313" key="3">
    <source>
        <dbReference type="Proteomes" id="UP000244912"/>
    </source>
</evidence>